<dbReference type="InParanoid" id="A0A2K2AQ15"/>
<dbReference type="PANTHER" id="PTHR31384:SF160">
    <property type="entry name" value="AUXIN RESPONSE FACTOR 16"/>
    <property type="match status" value="1"/>
</dbReference>
<name>A0A2K2AQ15_POPTR</name>
<evidence type="ECO:0000313" key="1">
    <source>
        <dbReference type="EMBL" id="PNT39624.1"/>
    </source>
</evidence>
<accession>A0A2K2AQ15</accession>
<proteinExistence type="predicted"/>
<dbReference type="AlphaFoldDB" id="A0A2K2AQ15"/>
<protein>
    <submittedName>
        <fullName evidence="1">Uncharacterized protein</fullName>
    </submittedName>
</protein>
<dbReference type="InterPro" id="IPR044835">
    <property type="entry name" value="ARF_plant"/>
</dbReference>
<dbReference type="GO" id="GO:0009725">
    <property type="term" value="P:response to hormone"/>
    <property type="evidence" value="ECO:0007669"/>
    <property type="project" value="InterPro"/>
</dbReference>
<keyword evidence="2" id="KW-1185">Reference proteome</keyword>
<dbReference type="PANTHER" id="PTHR31384">
    <property type="entry name" value="AUXIN RESPONSE FACTOR 4-RELATED"/>
    <property type="match status" value="1"/>
</dbReference>
<dbReference type="STRING" id="3694.A0A2K2AQ15"/>
<reference evidence="1 2" key="1">
    <citation type="journal article" date="2006" name="Science">
        <title>The genome of black cottonwood, Populus trichocarpa (Torr. &amp; Gray).</title>
        <authorList>
            <person name="Tuskan G.A."/>
            <person name="Difazio S."/>
            <person name="Jansson S."/>
            <person name="Bohlmann J."/>
            <person name="Grigoriev I."/>
            <person name="Hellsten U."/>
            <person name="Putnam N."/>
            <person name="Ralph S."/>
            <person name="Rombauts S."/>
            <person name="Salamov A."/>
            <person name="Schein J."/>
            <person name="Sterck L."/>
            <person name="Aerts A."/>
            <person name="Bhalerao R.R."/>
            <person name="Bhalerao R.P."/>
            <person name="Blaudez D."/>
            <person name="Boerjan W."/>
            <person name="Brun A."/>
            <person name="Brunner A."/>
            <person name="Busov V."/>
            <person name="Campbell M."/>
            <person name="Carlson J."/>
            <person name="Chalot M."/>
            <person name="Chapman J."/>
            <person name="Chen G.L."/>
            <person name="Cooper D."/>
            <person name="Coutinho P.M."/>
            <person name="Couturier J."/>
            <person name="Covert S."/>
            <person name="Cronk Q."/>
            <person name="Cunningham R."/>
            <person name="Davis J."/>
            <person name="Degroeve S."/>
            <person name="Dejardin A."/>
            <person name="Depamphilis C."/>
            <person name="Detter J."/>
            <person name="Dirks B."/>
            <person name="Dubchak I."/>
            <person name="Duplessis S."/>
            <person name="Ehlting J."/>
            <person name="Ellis B."/>
            <person name="Gendler K."/>
            <person name="Goodstein D."/>
            <person name="Gribskov M."/>
            <person name="Grimwood J."/>
            <person name="Groover A."/>
            <person name="Gunter L."/>
            <person name="Hamberger B."/>
            <person name="Heinze B."/>
            <person name="Helariutta Y."/>
            <person name="Henrissat B."/>
            <person name="Holligan D."/>
            <person name="Holt R."/>
            <person name="Huang W."/>
            <person name="Islam-Faridi N."/>
            <person name="Jones S."/>
            <person name="Jones-Rhoades M."/>
            <person name="Jorgensen R."/>
            <person name="Joshi C."/>
            <person name="Kangasjarvi J."/>
            <person name="Karlsson J."/>
            <person name="Kelleher C."/>
            <person name="Kirkpatrick R."/>
            <person name="Kirst M."/>
            <person name="Kohler A."/>
            <person name="Kalluri U."/>
            <person name="Larimer F."/>
            <person name="Leebens-Mack J."/>
            <person name="Leple J.C."/>
            <person name="Locascio P."/>
            <person name="Lou Y."/>
            <person name="Lucas S."/>
            <person name="Martin F."/>
            <person name="Montanini B."/>
            <person name="Napoli C."/>
            <person name="Nelson D.R."/>
            <person name="Nelson C."/>
            <person name="Nieminen K."/>
            <person name="Nilsson O."/>
            <person name="Pereda V."/>
            <person name="Peter G."/>
            <person name="Philippe R."/>
            <person name="Pilate G."/>
            <person name="Poliakov A."/>
            <person name="Razumovskaya J."/>
            <person name="Richardson P."/>
            <person name="Rinaldi C."/>
            <person name="Ritland K."/>
            <person name="Rouze P."/>
            <person name="Ryaboy D."/>
            <person name="Schmutz J."/>
            <person name="Schrader J."/>
            <person name="Segerman B."/>
            <person name="Shin H."/>
            <person name="Siddiqui A."/>
            <person name="Sterky F."/>
            <person name="Terry A."/>
            <person name="Tsai C.J."/>
            <person name="Uberbacher E."/>
            <person name="Unneberg P."/>
            <person name="Vahala J."/>
            <person name="Wall K."/>
            <person name="Wessler S."/>
            <person name="Yang G."/>
            <person name="Yin T."/>
            <person name="Douglas C."/>
            <person name="Marra M."/>
            <person name="Sandberg G."/>
            <person name="Van de Peer Y."/>
            <person name="Rokhsar D."/>
        </authorList>
    </citation>
    <scope>NUCLEOTIDE SEQUENCE [LARGE SCALE GENOMIC DNA]</scope>
    <source>
        <strain evidence="2">cv. Nisqually</strain>
    </source>
</reference>
<dbReference type="Proteomes" id="UP000006729">
    <property type="component" value="Chromosome 4"/>
</dbReference>
<gene>
    <name evidence="1" type="ORF">POPTR_004G049900</name>
</gene>
<dbReference type="GO" id="GO:0003677">
    <property type="term" value="F:DNA binding"/>
    <property type="evidence" value="ECO:0007669"/>
    <property type="project" value="InterPro"/>
</dbReference>
<dbReference type="EMBL" id="CM009293">
    <property type="protein sequence ID" value="PNT39624.1"/>
    <property type="molecule type" value="Genomic_DNA"/>
</dbReference>
<organism evidence="1 2">
    <name type="scientific">Populus trichocarpa</name>
    <name type="common">Western balsam poplar</name>
    <name type="synonym">Populus balsamifera subsp. trichocarpa</name>
    <dbReference type="NCBI Taxonomy" id="3694"/>
    <lineage>
        <taxon>Eukaryota</taxon>
        <taxon>Viridiplantae</taxon>
        <taxon>Streptophyta</taxon>
        <taxon>Embryophyta</taxon>
        <taxon>Tracheophyta</taxon>
        <taxon>Spermatophyta</taxon>
        <taxon>Magnoliopsida</taxon>
        <taxon>eudicotyledons</taxon>
        <taxon>Gunneridae</taxon>
        <taxon>Pentapetalae</taxon>
        <taxon>rosids</taxon>
        <taxon>fabids</taxon>
        <taxon>Malpighiales</taxon>
        <taxon>Salicaceae</taxon>
        <taxon>Saliceae</taxon>
        <taxon>Populus</taxon>
    </lineage>
</organism>
<dbReference type="GO" id="GO:0006355">
    <property type="term" value="P:regulation of DNA-templated transcription"/>
    <property type="evidence" value="ECO:0007669"/>
    <property type="project" value="InterPro"/>
</dbReference>
<evidence type="ECO:0000313" key="2">
    <source>
        <dbReference type="Proteomes" id="UP000006729"/>
    </source>
</evidence>
<sequence>MASLCRKHGSNPSTQQDIVFYFLQGHMPSTLNPLSTSLAQRIHSLILCRVATVRFLADPDTDEVYAKIGVVPLPAPMRDFVVNDDSGPLPIPIPLWRGEFQR</sequence>